<dbReference type="Pfam" id="PF14539">
    <property type="entry name" value="DUF4442"/>
    <property type="match status" value="1"/>
</dbReference>
<sequence>MSFRARLIKWGIALWPPLLGAGVKVEQLDSDFSYTRVRMKLRWYNRNYMGVHFGGSLYAMTDPFYVLMLAESLGKDFVVWDKSATIEYIKPGESTVWAEFTLPQGFLEKVHQKTRDGSKFLPEFDVFIKNAEGEVVARVRRTLYIRRKQKAVSLLADDKKADTAV</sequence>
<dbReference type="AlphaFoldDB" id="A0A839IMV7"/>
<proteinExistence type="predicted"/>
<dbReference type="Proteomes" id="UP000565262">
    <property type="component" value="Unassembled WGS sequence"/>
</dbReference>
<protein>
    <submittedName>
        <fullName evidence="1">DUF4442 domain-containing protein</fullName>
    </submittedName>
</protein>
<gene>
    <name evidence="1" type="ORF">H4O21_06670</name>
</gene>
<accession>A0A839IMV7</accession>
<organism evidence="1 2">
    <name type="scientific">Oceanospirillum sediminis</name>
    <dbReference type="NCBI Taxonomy" id="2760088"/>
    <lineage>
        <taxon>Bacteria</taxon>
        <taxon>Pseudomonadati</taxon>
        <taxon>Pseudomonadota</taxon>
        <taxon>Gammaproteobacteria</taxon>
        <taxon>Oceanospirillales</taxon>
        <taxon>Oceanospirillaceae</taxon>
        <taxon>Oceanospirillum</taxon>
    </lineage>
</organism>
<keyword evidence="2" id="KW-1185">Reference proteome</keyword>
<name>A0A839IMV7_9GAMM</name>
<reference evidence="1 2" key="1">
    <citation type="submission" date="2020-08" db="EMBL/GenBank/DDBJ databases">
        <title>Oceanospirillum sp. nov. isolated from marine sediment.</title>
        <authorList>
            <person name="Ji X."/>
        </authorList>
    </citation>
    <scope>NUCLEOTIDE SEQUENCE [LARGE SCALE GENOMIC DNA]</scope>
    <source>
        <strain evidence="1 2">D5</strain>
    </source>
</reference>
<evidence type="ECO:0000313" key="2">
    <source>
        <dbReference type="Proteomes" id="UP000565262"/>
    </source>
</evidence>
<dbReference type="InterPro" id="IPR029069">
    <property type="entry name" value="HotDog_dom_sf"/>
</dbReference>
<dbReference type="EMBL" id="JACJFM010000006">
    <property type="protein sequence ID" value="MBB1486288.1"/>
    <property type="molecule type" value="Genomic_DNA"/>
</dbReference>
<comment type="caution">
    <text evidence="1">The sequence shown here is derived from an EMBL/GenBank/DDBJ whole genome shotgun (WGS) entry which is preliminary data.</text>
</comment>
<dbReference type="InterPro" id="IPR027961">
    <property type="entry name" value="DUF4442"/>
</dbReference>
<dbReference type="SUPFAM" id="SSF54637">
    <property type="entry name" value="Thioesterase/thiol ester dehydrase-isomerase"/>
    <property type="match status" value="1"/>
</dbReference>
<dbReference type="Gene3D" id="3.10.129.10">
    <property type="entry name" value="Hotdog Thioesterase"/>
    <property type="match status" value="1"/>
</dbReference>
<evidence type="ECO:0000313" key="1">
    <source>
        <dbReference type="EMBL" id="MBB1486288.1"/>
    </source>
</evidence>